<reference evidence="2 3" key="1">
    <citation type="submission" date="2014-12" db="EMBL/GenBank/DDBJ databases">
        <title>Genome sequence of Methanobrevibacter arboriphilicus DH1, DSM1125.</title>
        <authorList>
            <person name="Poehlein A."/>
            <person name="Thauer R.K."/>
            <person name="Seedorf H."/>
            <person name="Daniel R."/>
        </authorList>
    </citation>
    <scope>NUCLEOTIDE SEQUENCE [LARGE SCALE GENOMIC DNA]</scope>
    <source>
        <strain evidence="2 3">DH1</strain>
    </source>
</reference>
<keyword evidence="1" id="KW-0472">Membrane</keyword>
<dbReference type="RefSeq" id="WP_080460275.1">
    <property type="nucleotide sequence ID" value="NZ_JXMW01000007.1"/>
</dbReference>
<protein>
    <submittedName>
        <fullName evidence="2">Uncharacterized protein</fullName>
    </submittedName>
</protein>
<dbReference type="AlphaFoldDB" id="A0A1V6N2A7"/>
<comment type="caution">
    <text evidence="2">The sequence shown here is derived from an EMBL/GenBank/DDBJ whole genome shotgun (WGS) entry which is preliminary data.</text>
</comment>
<feature type="transmembrane region" description="Helical" evidence="1">
    <location>
        <begin position="383"/>
        <end position="400"/>
    </location>
</feature>
<dbReference type="Proteomes" id="UP000191661">
    <property type="component" value="Unassembled WGS sequence"/>
</dbReference>
<accession>A0A1V6N2A7</accession>
<keyword evidence="3" id="KW-1185">Reference proteome</keyword>
<organism evidence="2 3">
    <name type="scientific">Methanobrevibacter arboriphilus JCM 13429 = DSM 1125</name>
    <dbReference type="NCBI Taxonomy" id="1300164"/>
    <lineage>
        <taxon>Archaea</taxon>
        <taxon>Methanobacteriati</taxon>
        <taxon>Methanobacteriota</taxon>
        <taxon>Methanomada group</taxon>
        <taxon>Methanobacteria</taxon>
        <taxon>Methanobacteriales</taxon>
        <taxon>Methanobacteriaceae</taxon>
        <taxon>Methanobrevibacter</taxon>
    </lineage>
</organism>
<dbReference type="EMBL" id="JXMW01000007">
    <property type="protein sequence ID" value="OQD58850.1"/>
    <property type="molecule type" value="Genomic_DNA"/>
</dbReference>
<evidence type="ECO:0000313" key="2">
    <source>
        <dbReference type="EMBL" id="OQD58850.1"/>
    </source>
</evidence>
<proteinExistence type="predicted"/>
<gene>
    <name evidence="2" type="ORF">MBBAR_7c00220</name>
</gene>
<keyword evidence="1" id="KW-0812">Transmembrane</keyword>
<dbReference type="OrthoDB" id="81196at2157"/>
<name>A0A1V6N2A7_METAZ</name>
<evidence type="ECO:0000256" key="1">
    <source>
        <dbReference type="SAM" id="Phobius"/>
    </source>
</evidence>
<sequence length="401" mass="45045">MANHGLTRYIFKLLTKHEIISIGTKYYPTTPLEIEYVEMFNFTQTMLMELEKAEITTDSIFYNLLRDVGEENIPENHHFYELKPAENKIEEFALVSNIIMGSDRYLYVELSNSSLIINEFSNIIMEEKGEIVEQSSTEIVSKLLSKNDAIRVAIKLVGMGLDNGVNVRAAVGMTGAAAIERSINLTKEVGEVSGVGFTKLGGEYALVFDSNFLKSSSTTPELQNYLFIDVIDSTKFINDYGRDKLVELMTGVKNFMEIECNGKIEGYREGGDDLIARFPSKDLAIRAGLDTAWYILNNGAKIRAGIGKSRREAGERAQLADEVQISNPLSLVVFDLANGLYAYYIPSEFFRTVINLLLNKRAKLIGIFILVFILVYFMTILGYWEYSFVIVILAALYALAS</sequence>
<evidence type="ECO:0000313" key="3">
    <source>
        <dbReference type="Proteomes" id="UP000191661"/>
    </source>
</evidence>
<keyword evidence="1" id="KW-1133">Transmembrane helix</keyword>